<gene>
    <name evidence="1" type="ORF">SPELUC_LOCUS10707</name>
</gene>
<feature type="non-terminal residue" evidence="1">
    <location>
        <position position="40"/>
    </location>
</feature>
<dbReference type="EMBL" id="CAJVPW010020660">
    <property type="protein sequence ID" value="CAG8690165.1"/>
    <property type="molecule type" value="Genomic_DNA"/>
</dbReference>
<protein>
    <submittedName>
        <fullName evidence="1">7723_t:CDS:1</fullName>
    </submittedName>
</protein>
<evidence type="ECO:0000313" key="1">
    <source>
        <dbReference type="EMBL" id="CAG8690165.1"/>
    </source>
</evidence>
<comment type="caution">
    <text evidence="1">The sequence shown here is derived from an EMBL/GenBank/DDBJ whole genome shotgun (WGS) entry which is preliminary data.</text>
</comment>
<keyword evidence="2" id="KW-1185">Reference proteome</keyword>
<accession>A0ACA9P8K0</accession>
<sequence length="40" mass="4650">MIDSHYAQISHAINHYVHLEFDISEEQDIKNAIQNIHSTS</sequence>
<dbReference type="Proteomes" id="UP000789366">
    <property type="component" value="Unassembled WGS sequence"/>
</dbReference>
<name>A0ACA9P8K0_9GLOM</name>
<organism evidence="1 2">
    <name type="scientific">Cetraspora pellucida</name>
    <dbReference type="NCBI Taxonomy" id="1433469"/>
    <lineage>
        <taxon>Eukaryota</taxon>
        <taxon>Fungi</taxon>
        <taxon>Fungi incertae sedis</taxon>
        <taxon>Mucoromycota</taxon>
        <taxon>Glomeromycotina</taxon>
        <taxon>Glomeromycetes</taxon>
        <taxon>Diversisporales</taxon>
        <taxon>Gigasporaceae</taxon>
        <taxon>Cetraspora</taxon>
    </lineage>
</organism>
<evidence type="ECO:0000313" key="2">
    <source>
        <dbReference type="Proteomes" id="UP000789366"/>
    </source>
</evidence>
<proteinExistence type="predicted"/>
<reference evidence="1" key="1">
    <citation type="submission" date="2021-06" db="EMBL/GenBank/DDBJ databases">
        <authorList>
            <person name="Kallberg Y."/>
            <person name="Tangrot J."/>
            <person name="Rosling A."/>
        </authorList>
    </citation>
    <scope>NUCLEOTIDE SEQUENCE</scope>
    <source>
        <strain evidence="1">28 12/20/2015</strain>
    </source>
</reference>